<evidence type="ECO:0000256" key="1">
    <source>
        <dbReference type="SAM" id="SignalP"/>
    </source>
</evidence>
<dbReference type="AlphaFoldDB" id="A0A4P6YFY2"/>
<dbReference type="RefSeq" id="WP_133277211.1">
    <property type="nucleotide sequence ID" value="NZ_CP037933.1"/>
</dbReference>
<gene>
    <name evidence="2" type="ORF">E1750_13070</name>
</gene>
<reference evidence="3" key="1">
    <citation type="submission" date="2019-03" db="EMBL/GenBank/DDBJ databases">
        <title>Flavobacterium sp.</title>
        <authorList>
            <person name="Kim H."/>
        </authorList>
    </citation>
    <scope>NUCLEOTIDE SEQUENCE [LARGE SCALE GENOMIC DNA]</scope>
    <source>
        <strain evidence="3">GS13</strain>
    </source>
</reference>
<dbReference type="EMBL" id="CP037933">
    <property type="protein sequence ID" value="QBN19695.1"/>
    <property type="molecule type" value="Genomic_DNA"/>
</dbReference>
<accession>A0A4P6YFY2</accession>
<keyword evidence="1" id="KW-0732">Signal</keyword>
<feature type="signal peptide" evidence="1">
    <location>
        <begin position="1"/>
        <end position="19"/>
    </location>
</feature>
<sequence length="187" mass="22090">MKKVLIIVFSFFVSAFFYAQNKRVMNFEGEIINNMQDILVIETKNGKEIMISKDGVFKDTINTTPRIYNMWYGKVLFHVFFKNDFNLALKMNSDSHTSLVFSGKGAAENNFLTQNPYYPNPIYFHSLLSLNKGDFLKEIKKFKSNLLKKLKTEDLDPDFNRVYKDYLEYFYEKSKKAYNKKKVKVNL</sequence>
<keyword evidence="3" id="KW-1185">Reference proteome</keyword>
<evidence type="ECO:0008006" key="4">
    <source>
        <dbReference type="Google" id="ProtNLM"/>
    </source>
</evidence>
<evidence type="ECO:0000313" key="3">
    <source>
        <dbReference type="Proteomes" id="UP000291124"/>
    </source>
</evidence>
<name>A0A4P6YFY2_9FLAO</name>
<feature type="chain" id="PRO_5020682656" description="DUF4369 domain-containing protein" evidence="1">
    <location>
        <begin position="20"/>
        <end position="187"/>
    </location>
</feature>
<protein>
    <recommendedName>
        <fullName evidence="4">DUF4369 domain-containing protein</fullName>
    </recommendedName>
</protein>
<dbReference type="OrthoDB" id="743079at2"/>
<dbReference type="KEGG" id="fnk:E1750_13070"/>
<organism evidence="2 3">
    <name type="scientific">Flavobacterium nackdongense</name>
    <dbReference type="NCBI Taxonomy" id="2547394"/>
    <lineage>
        <taxon>Bacteria</taxon>
        <taxon>Pseudomonadati</taxon>
        <taxon>Bacteroidota</taxon>
        <taxon>Flavobacteriia</taxon>
        <taxon>Flavobacteriales</taxon>
        <taxon>Flavobacteriaceae</taxon>
        <taxon>Flavobacterium</taxon>
    </lineage>
</organism>
<proteinExistence type="predicted"/>
<evidence type="ECO:0000313" key="2">
    <source>
        <dbReference type="EMBL" id="QBN19695.1"/>
    </source>
</evidence>
<dbReference type="Proteomes" id="UP000291124">
    <property type="component" value="Chromosome"/>
</dbReference>